<dbReference type="RefSeq" id="XP_009827864.1">
    <property type="nucleotide sequence ID" value="XM_009829562.1"/>
</dbReference>
<keyword evidence="3" id="KW-0443">Lipid metabolism</keyword>
<dbReference type="GO" id="GO:0016020">
    <property type="term" value="C:membrane"/>
    <property type="evidence" value="ECO:0007669"/>
    <property type="project" value="TreeGrafter"/>
</dbReference>
<dbReference type="PANTHER" id="PTHR43272:SF32">
    <property type="entry name" value="AMP-DEPENDENT SYNTHETASE_LIGASE DOMAIN-CONTAINING PROTEIN"/>
    <property type="match status" value="1"/>
</dbReference>
<dbReference type="AlphaFoldDB" id="W4GT75"/>
<keyword evidence="1" id="KW-0436">Ligase</keyword>
<dbReference type="InterPro" id="IPR000873">
    <property type="entry name" value="AMP-dep_synth/lig_dom"/>
</dbReference>
<name>W4GT75_APHAT</name>
<protein>
    <recommendedName>
        <fullName evidence="4">AMP-dependent synthetase/ligase domain-containing protein</fullName>
    </recommendedName>
</protein>
<dbReference type="VEuPathDB" id="FungiDB:H257_04905"/>
<evidence type="ECO:0000313" key="5">
    <source>
        <dbReference type="EMBL" id="ETV82194.1"/>
    </source>
</evidence>
<evidence type="ECO:0000256" key="1">
    <source>
        <dbReference type="ARBA" id="ARBA00022598"/>
    </source>
</evidence>
<dbReference type="InterPro" id="IPR042099">
    <property type="entry name" value="ANL_N_sf"/>
</dbReference>
<dbReference type="OrthoDB" id="3633556at2759"/>
<sequence length="670" mass="73745">MTFSRQSTGNDSSCLDTTVALPFVASKVDQVVQVRPMKAPRSLPRSTLPPPAATTLIHAFQRTVQRYGYQKAVHVKWQDKWHSLTWRQYYTRVQEFMKSLIHVGIQPHDVVAISGLNAIEWNVAYLGTIMAGGAATGMYVNSSKDLSFFIAHHSEARVIVCDSVDSVEKFVSIQPSLPHLKAIVLWGHDLPSTYASSLPVYCWQPFLEQGLAITKGTVRRRMQAITAGQCASIVYTSGTGGTPKGVMISHDNFCFNAWAMEAAATSSQLSHRDVLVSYLPLAHVTAQLVDIVLPLWVGYEVYFAPVVRNGPRLGKTLKEIRPTRFCGIPSVWDTMAVKFREVQGATSGLKKHLVSFATSRAWKKTVQSQYGSTGASPCGAGIAEKLVLSKVKAALGLDRCKSFSVTWAPLRRETTEYYGGLDMPILAFFGASETTGVATINMQYGWKLHSVGRPLPGTEIRLQKQSTEILVRGRHVMMGYLKNEAETRLVLDTEGWLRSGDGGAVDDDGFYSISGPLHELVTTAGGAVIAPVSLETVLKRTIPILSHAMVIGQQREFLLALFTLRVESDEADRPTDKLEMSVRTFLSSIRSNATTLAQAQTCPKLATYLDSQLRQVNKATSKLSFGNFIQKFVLLPREFSVEGGELTPTLKVRRQAVCDIHHGLIESTYA</sequence>
<dbReference type="SUPFAM" id="SSF56801">
    <property type="entry name" value="Acetyl-CoA synthetase-like"/>
    <property type="match status" value="1"/>
</dbReference>
<dbReference type="GO" id="GO:0004467">
    <property type="term" value="F:long-chain fatty acid-CoA ligase activity"/>
    <property type="evidence" value="ECO:0007669"/>
    <property type="project" value="TreeGrafter"/>
</dbReference>
<dbReference type="EMBL" id="KI913122">
    <property type="protein sequence ID" value="ETV82194.1"/>
    <property type="molecule type" value="Genomic_DNA"/>
</dbReference>
<evidence type="ECO:0000256" key="3">
    <source>
        <dbReference type="ARBA" id="ARBA00023098"/>
    </source>
</evidence>
<proteinExistence type="predicted"/>
<accession>W4GT75</accession>
<dbReference type="STRING" id="112090.W4GT75"/>
<keyword evidence="2" id="KW-0276">Fatty acid metabolism</keyword>
<evidence type="ECO:0000256" key="2">
    <source>
        <dbReference type="ARBA" id="ARBA00022832"/>
    </source>
</evidence>
<feature type="domain" description="AMP-dependent synthetase/ligase" evidence="4">
    <location>
        <begin position="60"/>
        <end position="481"/>
    </location>
</feature>
<dbReference type="GeneID" id="20806901"/>
<gene>
    <name evidence="5" type="ORF">H257_04905</name>
</gene>
<dbReference type="EMBL" id="KI913122">
    <property type="protein sequence ID" value="ETV82195.1"/>
    <property type="molecule type" value="Genomic_DNA"/>
</dbReference>
<dbReference type="Gene3D" id="3.40.50.12780">
    <property type="entry name" value="N-terminal domain of ligase-like"/>
    <property type="match status" value="1"/>
</dbReference>
<dbReference type="PANTHER" id="PTHR43272">
    <property type="entry name" value="LONG-CHAIN-FATTY-ACID--COA LIGASE"/>
    <property type="match status" value="1"/>
</dbReference>
<organism evidence="5">
    <name type="scientific">Aphanomyces astaci</name>
    <name type="common">Crayfish plague agent</name>
    <dbReference type="NCBI Taxonomy" id="112090"/>
    <lineage>
        <taxon>Eukaryota</taxon>
        <taxon>Sar</taxon>
        <taxon>Stramenopiles</taxon>
        <taxon>Oomycota</taxon>
        <taxon>Saprolegniomycetes</taxon>
        <taxon>Saprolegniales</taxon>
        <taxon>Verrucalvaceae</taxon>
        <taxon>Aphanomyces</taxon>
    </lineage>
</organism>
<dbReference type="Pfam" id="PF00501">
    <property type="entry name" value="AMP-binding"/>
    <property type="match status" value="1"/>
</dbReference>
<reference evidence="5" key="1">
    <citation type="submission" date="2013-12" db="EMBL/GenBank/DDBJ databases">
        <title>The Genome Sequence of Aphanomyces astaci APO3.</title>
        <authorList>
            <consortium name="The Broad Institute Genomics Platform"/>
            <person name="Russ C."/>
            <person name="Tyler B."/>
            <person name="van West P."/>
            <person name="Dieguez-Uribeondo J."/>
            <person name="Young S.K."/>
            <person name="Zeng Q."/>
            <person name="Gargeya S."/>
            <person name="Fitzgerald M."/>
            <person name="Abouelleil A."/>
            <person name="Alvarado L."/>
            <person name="Chapman S.B."/>
            <person name="Gainer-Dewar J."/>
            <person name="Goldberg J."/>
            <person name="Griggs A."/>
            <person name="Gujja S."/>
            <person name="Hansen M."/>
            <person name="Howarth C."/>
            <person name="Imamovic A."/>
            <person name="Ireland A."/>
            <person name="Larimer J."/>
            <person name="McCowan C."/>
            <person name="Murphy C."/>
            <person name="Pearson M."/>
            <person name="Poon T.W."/>
            <person name="Priest M."/>
            <person name="Roberts A."/>
            <person name="Saif S."/>
            <person name="Shea T."/>
            <person name="Sykes S."/>
            <person name="Wortman J."/>
            <person name="Nusbaum C."/>
            <person name="Birren B."/>
        </authorList>
    </citation>
    <scope>NUCLEOTIDE SEQUENCE [LARGE SCALE GENOMIC DNA]</scope>
    <source>
        <strain evidence="5">APO3</strain>
    </source>
</reference>
<dbReference type="RefSeq" id="XP_009827863.1">
    <property type="nucleotide sequence ID" value="XM_009829561.1"/>
</dbReference>
<dbReference type="GO" id="GO:0005783">
    <property type="term" value="C:endoplasmic reticulum"/>
    <property type="evidence" value="ECO:0007669"/>
    <property type="project" value="TreeGrafter"/>
</dbReference>
<evidence type="ECO:0000259" key="4">
    <source>
        <dbReference type="Pfam" id="PF00501"/>
    </source>
</evidence>